<feature type="transmembrane region" description="Helical" evidence="1">
    <location>
        <begin position="47"/>
        <end position="67"/>
    </location>
</feature>
<reference evidence="2" key="2">
    <citation type="submission" date="2025-09" db="UniProtKB">
        <authorList>
            <consortium name="Ensembl"/>
        </authorList>
    </citation>
    <scope>IDENTIFICATION</scope>
</reference>
<feature type="transmembrane region" description="Helical" evidence="1">
    <location>
        <begin position="222"/>
        <end position="241"/>
    </location>
</feature>
<keyword evidence="3" id="KW-1185">Reference proteome</keyword>
<protein>
    <recommendedName>
        <fullName evidence="4">Vacuole membrane protein 1</fullName>
    </recommendedName>
</protein>
<keyword evidence="1" id="KW-0812">Transmembrane</keyword>
<feature type="transmembrane region" description="Helical" evidence="1">
    <location>
        <begin position="9"/>
        <end position="27"/>
    </location>
</feature>
<feature type="transmembrane region" description="Helical" evidence="1">
    <location>
        <begin position="144"/>
        <end position="168"/>
    </location>
</feature>
<evidence type="ECO:0000313" key="3">
    <source>
        <dbReference type="Proteomes" id="UP000694416"/>
    </source>
</evidence>
<evidence type="ECO:0000313" key="2">
    <source>
        <dbReference type="Ensembl" id="ENSPTEP00000009945.1"/>
    </source>
</evidence>
<organism evidence="2 3">
    <name type="scientific">Piliocolobus tephrosceles</name>
    <name type="common">Ugandan red Colobus</name>
    <dbReference type="NCBI Taxonomy" id="591936"/>
    <lineage>
        <taxon>Eukaryota</taxon>
        <taxon>Metazoa</taxon>
        <taxon>Chordata</taxon>
        <taxon>Craniata</taxon>
        <taxon>Vertebrata</taxon>
        <taxon>Euteleostomi</taxon>
        <taxon>Mammalia</taxon>
        <taxon>Eutheria</taxon>
        <taxon>Euarchontoglires</taxon>
        <taxon>Primates</taxon>
        <taxon>Haplorrhini</taxon>
        <taxon>Catarrhini</taxon>
        <taxon>Cercopithecidae</taxon>
        <taxon>Colobinae</taxon>
        <taxon>Piliocolobus</taxon>
    </lineage>
</organism>
<dbReference type="Ensembl" id="ENSPTET00000015112.1">
    <property type="protein sequence ID" value="ENSPTEP00000009945.1"/>
    <property type="gene ID" value="ENSPTEG00000011282.1"/>
</dbReference>
<proteinExistence type="predicted"/>
<accession>A0A8C9GVW4</accession>
<name>A0A8C9GVW4_9PRIM</name>
<evidence type="ECO:0000256" key="1">
    <source>
        <dbReference type="SAM" id="Phobius"/>
    </source>
</evidence>
<evidence type="ECO:0008006" key="4">
    <source>
        <dbReference type="Google" id="ProtNLM"/>
    </source>
</evidence>
<dbReference type="Proteomes" id="UP000694416">
    <property type="component" value="Unplaced"/>
</dbReference>
<keyword evidence="1" id="KW-0472">Membrane</keyword>
<sequence length="298" mass="35217">MNPKHIDHSFVHVNLLILSFVDLFFFFLKCITRDDGNTTLTRLFLKIYPYCVIWGIGTALGELPPYLTSYYASKTKLCDDDYEEFEKDIKEGRRDIITYMKIWMIDFIKKHGSISVFLLSSWPNVMFDLCGICCGHFLMPFQNFFVPLILGKAFVKTFFQAFFLIFIFSNNYKEAQFRMLRKVFLYLPLHKISSSFDPAAIENYIDEKISFLKYGQKTKHKMNYMFLFNVFFFVVIILFFISCINQIAQKYQKVTNGKKKKKINKNNNNNIFVLVRSLVNELICECIYLSLVQCTINR</sequence>
<dbReference type="AlphaFoldDB" id="A0A8C9GVW4"/>
<keyword evidence="1" id="KW-1133">Transmembrane helix</keyword>
<reference evidence="2" key="1">
    <citation type="submission" date="2025-08" db="UniProtKB">
        <authorList>
            <consortium name="Ensembl"/>
        </authorList>
    </citation>
    <scope>IDENTIFICATION</scope>
</reference>